<dbReference type="InterPro" id="IPR011961">
    <property type="entry name" value="RimM"/>
</dbReference>
<dbReference type="HAMAP" id="MF_00014">
    <property type="entry name" value="Ribosome_mat_RimM"/>
    <property type="match status" value="1"/>
</dbReference>
<comment type="domain">
    <text evidence="5">The PRC barrel domain binds ribosomal protein uS19.</text>
</comment>
<protein>
    <recommendedName>
        <fullName evidence="5">Ribosome maturation factor RimM</fullName>
    </recommendedName>
</protein>
<reference evidence="8" key="1">
    <citation type="submission" date="2020-10" db="EMBL/GenBank/DDBJ databases">
        <authorList>
            <person name="Gilroy R."/>
        </authorList>
    </citation>
    <scope>NUCLEOTIDE SEQUENCE</scope>
    <source>
        <strain evidence="8">6276</strain>
    </source>
</reference>
<dbReference type="AlphaFoldDB" id="A0A9D1JNK1"/>
<feature type="domain" description="Ribosome maturation factor RimM PRC barrel" evidence="7">
    <location>
        <begin position="101"/>
        <end position="164"/>
    </location>
</feature>
<gene>
    <name evidence="5 8" type="primary">rimM</name>
    <name evidence="8" type="ORF">IAC10_10815</name>
</gene>
<dbReference type="GO" id="GO:0005840">
    <property type="term" value="C:ribosome"/>
    <property type="evidence" value="ECO:0007669"/>
    <property type="project" value="InterPro"/>
</dbReference>
<dbReference type="Pfam" id="PF24986">
    <property type="entry name" value="PRC_RimM"/>
    <property type="match status" value="1"/>
</dbReference>
<comment type="similarity">
    <text evidence="5">Belongs to the RimM family.</text>
</comment>
<dbReference type="InterPro" id="IPR002676">
    <property type="entry name" value="RimM_N"/>
</dbReference>
<dbReference type="InterPro" id="IPR056792">
    <property type="entry name" value="PRC_RimM"/>
</dbReference>
<keyword evidence="2 5" id="KW-0690">Ribosome biogenesis</keyword>
<dbReference type="Gene3D" id="2.40.30.60">
    <property type="entry name" value="RimM"/>
    <property type="match status" value="1"/>
</dbReference>
<dbReference type="SUPFAM" id="SSF50346">
    <property type="entry name" value="PRC-barrel domain"/>
    <property type="match status" value="1"/>
</dbReference>
<name>A0A9D1JNK1_9BACT</name>
<dbReference type="Gene3D" id="2.30.30.240">
    <property type="entry name" value="PRC-barrel domain"/>
    <property type="match status" value="1"/>
</dbReference>
<organism evidence="8 9">
    <name type="scientific">Candidatus Scatousia excrementigallinarum</name>
    <dbReference type="NCBI Taxonomy" id="2840935"/>
    <lineage>
        <taxon>Bacteria</taxon>
        <taxon>Candidatus Scatousia</taxon>
    </lineage>
</organism>
<dbReference type="Pfam" id="PF01782">
    <property type="entry name" value="RimM"/>
    <property type="match status" value="1"/>
</dbReference>
<sequence>MSKFISVGKILNFHGIQGEAKVGFSKGQQDFIMSLDKVFVRKGHGYLPLQIVRSRLNKTFALIKFAGIDSVNDILEYKGEVLFVEEDTIREKLKEDEFLIDELVGLSVFDTEDNKLGFVVGVSNNGANDLLSVKTNSKKICLVPFVKAIVISVSIKDKKIVINNLEGLLE</sequence>
<comment type="subunit">
    <text evidence="5">Binds ribosomal protein uS19.</text>
</comment>
<dbReference type="InterPro" id="IPR036976">
    <property type="entry name" value="RimM_N_sf"/>
</dbReference>
<dbReference type="NCBIfam" id="TIGR02273">
    <property type="entry name" value="16S_RimM"/>
    <property type="match status" value="1"/>
</dbReference>
<keyword evidence="1 5" id="KW-0963">Cytoplasm</keyword>
<evidence type="ECO:0000256" key="5">
    <source>
        <dbReference type="HAMAP-Rule" id="MF_00014"/>
    </source>
</evidence>
<dbReference type="GO" id="GO:0006364">
    <property type="term" value="P:rRNA processing"/>
    <property type="evidence" value="ECO:0007669"/>
    <property type="project" value="UniProtKB-UniRule"/>
</dbReference>
<reference evidence="8" key="2">
    <citation type="journal article" date="2021" name="PeerJ">
        <title>Extensive microbial diversity within the chicken gut microbiome revealed by metagenomics and culture.</title>
        <authorList>
            <person name="Gilroy R."/>
            <person name="Ravi A."/>
            <person name="Getino M."/>
            <person name="Pursley I."/>
            <person name="Horton D.L."/>
            <person name="Alikhan N.F."/>
            <person name="Baker D."/>
            <person name="Gharbi K."/>
            <person name="Hall N."/>
            <person name="Watson M."/>
            <person name="Adriaenssens E.M."/>
            <person name="Foster-Nyarko E."/>
            <person name="Jarju S."/>
            <person name="Secka A."/>
            <person name="Antonio M."/>
            <person name="Oren A."/>
            <person name="Chaudhuri R.R."/>
            <person name="La Ragione R."/>
            <person name="Hildebrand F."/>
            <person name="Pallen M.J."/>
        </authorList>
    </citation>
    <scope>NUCLEOTIDE SEQUENCE</scope>
    <source>
        <strain evidence="8">6276</strain>
    </source>
</reference>
<dbReference type="EMBL" id="DVIU01000212">
    <property type="protein sequence ID" value="HIS37101.1"/>
    <property type="molecule type" value="Genomic_DNA"/>
</dbReference>
<comment type="function">
    <text evidence="5">An accessory protein needed during the final step in the assembly of 30S ribosomal subunit, possibly for assembly of the head region. Essential for efficient processing of 16S rRNA. May be needed both before and after RbfA during the maturation of 16S rRNA. It has affinity for free ribosomal 30S subunits but not for 70S ribosomes.</text>
</comment>
<keyword evidence="3 5" id="KW-0698">rRNA processing</keyword>
<dbReference type="PANTHER" id="PTHR33692">
    <property type="entry name" value="RIBOSOME MATURATION FACTOR RIMM"/>
    <property type="match status" value="1"/>
</dbReference>
<evidence type="ECO:0000313" key="8">
    <source>
        <dbReference type="EMBL" id="HIS37101.1"/>
    </source>
</evidence>
<dbReference type="GO" id="GO:0042274">
    <property type="term" value="P:ribosomal small subunit biogenesis"/>
    <property type="evidence" value="ECO:0007669"/>
    <property type="project" value="UniProtKB-UniRule"/>
</dbReference>
<dbReference type="PANTHER" id="PTHR33692:SF1">
    <property type="entry name" value="RIBOSOME MATURATION FACTOR RIMM"/>
    <property type="match status" value="1"/>
</dbReference>
<proteinExistence type="inferred from homology"/>
<evidence type="ECO:0000313" key="9">
    <source>
        <dbReference type="Proteomes" id="UP000823928"/>
    </source>
</evidence>
<evidence type="ECO:0000256" key="2">
    <source>
        <dbReference type="ARBA" id="ARBA00022517"/>
    </source>
</evidence>
<evidence type="ECO:0000256" key="4">
    <source>
        <dbReference type="ARBA" id="ARBA00023186"/>
    </source>
</evidence>
<evidence type="ECO:0000259" key="7">
    <source>
        <dbReference type="Pfam" id="PF24986"/>
    </source>
</evidence>
<dbReference type="SUPFAM" id="SSF50447">
    <property type="entry name" value="Translation proteins"/>
    <property type="match status" value="1"/>
</dbReference>
<comment type="caution">
    <text evidence="8">The sequence shown here is derived from an EMBL/GenBank/DDBJ whole genome shotgun (WGS) entry which is preliminary data.</text>
</comment>
<feature type="domain" description="RimM N-terminal" evidence="6">
    <location>
        <begin position="7"/>
        <end position="87"/>
    </location>
</feature>
<comment type="subcellular location">
    <subcellularLocation>
        <location evidence="5">Cytoplasm</location>
    </subcellularLocation>
</comment>
<dbReference type="Proteomes" id="UP000823928">
    <property type="component" value="Unassembled WGS sequence"/>
</dbReference>
<dbReference type="GO" id="GO:0043022">
    <property type="term" value="F:ribosome binding"/>
    <property type="evidence" value="ECO:0007669"/>
    <property type="project" value="InterPro"/>
</dbReference>
<evidence type="ECO:0000256" key="1">
    <source>
        <dbReference type="ARBA" id="ARBA00022490"/>
    </source>
</evidence>
<evidence type="ECO:0000256" key="3">
    <source>
        <dbReference type="ARBA" id="ARBA00022552"/>
    </source>
</evidence>
<keyword evidence="4 5" id="KW-0143">Chaperone</keyword>
<dbReference type="InterPro" id="IPR011033">
    <property type="entry name" value="PRC_barrel-like_sf"/>
</dbReference>
<accession>A0A9D1JNK1</accession>
<dbReference type="InterPro" id="IPR009000">
    <property type="entry name" value="Transl_B-barrel_sf"/>
</dbReference>
<evidence type="ECO:0000259" key="6">
    <source>
        <dbReference type="Pfam" id="PF01782"/>
    </source>
</evidence>
<dbReference type="GO" id="GO:0005737">
    <property type="term" value="C:cytoplasm"/>
    <property type="evidence" value="ECO:0007669"/>
    <property type="project" value="UniProtKB-SubCell"/>
</dbReference>